<proteinExistence type="predicted"/>
<dbReference type="InterPro" id="IPR006748">
    <property type="entry name" value="NH2Glyco/OHUrea_AB-resist_kin"/>
</dbReference>
<accession>A0ABS0EUZ6</accession>
<sequence length="264" mass="28989">MFEPYLKRWQLISDGPAIVTHSSSLLPVRMAGMPAMLKISTVSEEKNGGLLMEWWNGDGAARVLAREDNAILLERAISNTTLTEMAMHGQDDEASRIMCKVAAHLHAPRPQPLPELVPLAHWFQALEPAAARHGGIYAHSAAVAREILSRPQNTVVLHGDIHHGNILDFGARGWLAIDPKGLLGERGFDYANIFCNPDPSTAVQPVRFRRQLEVVSTATSLERKRLLQWILAYAGLSAAWSLEDGMQPDCALGVAELAMHELGK</sequence>
<protein>
    <submittedName>
        <fullName evidence="1">3'-kinase</fullName>
    </submittedName>
</protein>
<dbReference type="EMBL" id="JADOEL010000011">
    <property type="protein sequence ID" value="MBF8178673.1"/>
    <property type="molecule type" value="Genomic_DNA"/>
</dbReference>
<dbReference type="RefSeq" id="WP_195875930.1">
    <property type="nucleotide sequence ID" value="NZ_JADOEL010000011.1"/>
</dbReference>
<dbReference type="Pfam" id="PF04655">
    <property type="entry name" value="APH_6_hur"/>
    <property type="match status" value="1"/>
</dbReference>
<dbReference type="Proteomes" id="UP000657372">
    <property type="component" value="Unassembled WGS sequence"/>
</dbReference>
<comment type="caution">
    <text evidence="1">The sequence shown here is derived from an EMBL/GenBank/DDBJ whole genome shotgun (WGS) entry which is preliminary data.</text>
</comment>
<name>A0ABS0EUZ6_9BURK</name>
<evidence type="ECO:0000313" key="2">
    <source>
        <dbReference type="Proteomes" id="UP000657372"/>
    </source>
</evidence>
<dbReference type="SUPFAM" id="SSF56112">
    <property type="entry name" value="Protein kinase-like (PK-like)"/>
    <property type="match status" value="1"/>
</dbReference>
<reference evidence="1 2" key="1">
    <citation type="submission" date="2020-11" db="EMBL/GenBank/DDBJ databases">
        <title>WGS of Herminiimonas contaminans strain Marseille-Q4544 isolated from planarians Schmidtea mediterranea.</title>
        <authorList>
            <person name="Kangale L."/>
        </authorList>
    </citation>
    <scope>NUCLEOTIDE SEQUENCE [LARGE SCALE GENOMIC DNA]</scope>
    <source>
        <strain evidence="1 2">Marseille-Q4544</strain>
    </source>
</reference>
<organism evidence="1 2">
    <name type="scientific">Herminiimonas contaminans</name>
    <dbReference type="NCBI Taxonomy" id="1111140"/>
    <lineage>
        <taxon>Bacteria</taxon>
        <taxon>Pseudomonadati</taxon>
        <taxon>Pseudomonadota</taxon>
        <taxon>Betaproteobacteria</taxon>
        <taxon>Burkholderiales</taxon>
        <taxon>Oxalobacteraceae</taxon>
        <taxon>Herminiimonas</taxon>
    </lineage>
</organism>
<gene>
    <name evidence="1" type="ORF">IXC47_13365</name>
</gene>
<keyword evidence="2" id="KW-1185">Reference proteome</keyword>
<evidence type="ECO:0000313" key="1">
    <source>
        <dbReference type="EMBL" id="MBF8178673.1"/>
    </source>
</evidence>
<dbReference type="InterPro" id="IPR011009">
    <property type="entry name" value="Kinase-like_dom_sf"/>
</dbReference>